<organism evidence="2 3">
    <name type="scientific">Lineolata rhizophorae</name>
    <dbReference type="NCBI Taxonomy" id="578093"/>
    <lineage>
        <taxon>Eukaryota</taxon>
        <taxon>Fungi</taxon>
        <taxon>Dikarya</taxon>
        <taxon>Ascomycota</taxon>
        <taxon>Pezizomycotina</taxon>
        <taxon>Dothideomycetes</taxon>
        <taxon>Dothideomycetes incertae sedis</taxon>
        <taxon>Lineolatales</taxon>
        <taxon>Lineolataceae</taxon>
        <taxon>Lineolata</taxon>
    </lineage>
</organism>
<feature type="region of interest" description="Disordered" evidence="1">
    <location>
        <begin position="158"/>
        <end position="211"/>
    </location>
</feature>
<feature type="compositionally biased region" description="Gly residues" evidence="1">
    <location>
        <begin position="165"/>
        <end position="175"/>
    </location>
</feature>
<name>A0A6A6NR87_9PEZI</name>
<reference evidence="2" key="1">
    <citation type="journal article" date="2020" name="Stud. Mycol.">
        <title>101 Dothideomycetes genomes: a test case for predicting lifestyles and emergence of pathogens.</title>
        <authorList>
            <person name="Haridas S."/>
            <person name="Albert R."/>
            <person name="Binder M."/>
            <person name="Bloem J."/>
            <person name="Labutti K."/>
            <person name="Salamov A."/>
            <person name="Andreopoulos B."/>
            <person name="Baker S."/>
            <person name="Barry K."/>
            <person name="Bills G."/>
            <person name="Bluhm B."/>
            <person name="Cannon C."/>
            <person name="Castanera R."/>
            <person name="Culley D."/>
            <person name="Daum C."/>
            <person name="Ezra D."/>
            <person name="Gonzalez J."/>
            <person name="Henrissat B."/>
            <person name="Kuo A."/>
            <person name="Liang C."/>
            <person name="Lipzen A."/>
            <person name="Lutzoni F."/>
            <person name="Magnuson J."/>
            <person name="Mondo S."/>
            <person name="Nolan M."/>
            <person name="Ohm R."/>
            <person name="Pangilinan J."/>
            <person name="Park H.-J."/>
            <person name="Ramirez L."/>
            <person name="Alfaro M."/>
            <person name="Sun H."/>
            <person name="Tritt A."/>
            <person name="Yoshinaga Y."/>
            <person name="Zwiers L.-H."/>
            <person name="Turgeon B."/>
            <person name="Goodwin S."/>
            <person name="Spatafora J."/>
            <person name="Crous P."/>
            <person name="Grigoriev I."/>
        </authorList>
    </citation>
    <scope>NUCLEOTIDE SEQUENCE</scope>
    <source>
        <strain evidence="2">ATCC 16933</strain>
    </source>
</reference>
<gene>
    <name evidence="2" type="ORF">BDY21DRAFT_366357</name>
</gene>
<proteinExistence type="predicted"/>
<evidence type="ECO:0000313" key="2">
    <source>
        <dbReference type="EMBL" id="KAF2454256.1"/>
    </source>
</evidence>
<evidence type="ECO:0000256" key="1">
    <source>
        <dbReference type="SAM" id="MobiDB-lite"/>
    </source>
</evidence>
<dbReference type="Proteomes" id="UP000799766">
    <property type="component" value="Unassembled WGS sequence"/>
</dbReference>
<protein>
    <submittedName>
        <fullName evidence="2">Uncharacterized protein</fullName>
    </submittedName>
</protein>
<keyword evidence="3" id="KW-1185">Reference proteome</keyword>
<accession>A0A6A6NR87</accession>
<dbReference type="AlphaFoldDB" id="A0A6A6NR87"/>
<dbReference type="EMBL" id="MU001692">
    <property type="protein sequence ID" value="KAF2454256.1"/>
    <property type="molecule type" value="Genomic_DNA"/>
</dbReference>
<evidence type="ECO:0000313" key="3">
    <source>
        <dbReference type="Proteomes" id="UP000799766"/>
    </source>
</evidence>
<sequence>MAPLPPPHLPASAVRGVVGLPLVSDKGPGAMPIRDKGEGEGCLARILPCSSATAHASCAREGFWSPFVEKRPWRRKPERPIAGSYITTMYLRRTREALETRAHEAGFPPCALCRTKADGPGSAAERPTGLLRTGPLARRWLSSPRLRGATAGAMGHACWRTRSPAGGGGGSGGVQGSKRRRGSAPSTEPPARPPSQEGLPPGRDPAPGGTN</sequence>